<dbReference type="InterPro" id="IPR051283">
    <property type="entry name" value="Sec_Metabolite_Acyltrans"/>
</dbReference>
<protein>
    <submittedName>
        <fullName evidence="5">Uncharacterized protein</fullName>
    </submittedName>
</protein>
<evidence type="ECO:0000256" key="3">
    <source>
        <dbReference type="ARBA" id="ARBA00022679"/>
    </source>
</evidence>
<evidence type="ECO:0000256" key="2">
    <source>
        <dbReference type="ARBA" id="ARBA00009861"/>
    </source>
</evidence>
<dbReference type="Proteomes" id="UP001446871">
    <property type="component" value="Unassembled WGS sequence"/>
</dbReference>
<dbReference type="Gene3D" id="3.30.559.10">
    <property type="entry name" value="Chloramphenicol acetyltransferase-like domain"/>
    <property type="match status" value="2"/>
</dbReference>
<gene>
    <name evidence="5" type="ORF">PG996_012394</name>
</gene>
<dbReference type="InterPro" id="IPR023213">
    <property type="entry name" value="CAT-like_dom_sf"/>
</dbReference>
<evidence type="ECO:0000256" key="1">
    <source>
        <dbReference type="ARBA" id="ARBA00005179"/>
    </source>
</evidence>
<comment type="pathway">
    <text evidence="1">Secondary metabolite biosynthesis.</text>
</comment>
<reference evidence="5 6" key="1">
    <citation type="submission" date="2023-01" db="EMBL/GenBank/DDBJ databases">
        <title>Analysis of 21 Apiospora genomes using comparative genomics revels a genus with tremendous synthesis potential of carbohydrate active enzymes and secondary metabolites.</title>
        <authorList>
            <person name="Sorensen T."/>
        </authorList>
    </citation>
    <scope>NUCLEOTIDE SEQUENCE [LARGE SCALE GENOMIC DNA]</scope>
    <source>
        <strain evidence="5 6">CBS 83171</strain>
    </source>
</reference>
<keyword evidence="3" id="KW-0808">Transferase</keyword>
<evidence type="ECO:0000256" key="4">
    <source>
        <dbReference type="ARBA" id="ARBA00023315"/>
    </source>
</evidence>
<organism evidence="5 6">
    <name type="scientific">Apiospora saccharicola</name>
    <dbReference type="NCBI Taxonomy" id="335842"/>
    <lineage>
        <taxon>Eukaryota</taxon>
        <taxon>Fungi</taxon>
        <taxon>Dikarya</taxon>
        <taxon>Ascomycota</taxon>
        <taxon>Pezizomycotina</taxon>
        <taxon>Sordariomycetes</taxon>
        <taxon>Xylariomycetidae</taxon>
        <taxon>Amphisphaeriales</taxon>
        <taxon>Apiosporaceae</taxon>
        <taxon>Apiospora</taxon>
    </lineage>
</organism>
<evidence type="ECO:0000313" key="6">
    <source>
        <dbReference type="Proteomes" id="UP001446871"/>
    </source>
</evidence>
<keyword evidence="4" id="KW-0012">Acyltransferase</keyword>
<name>A0ABR1U2Q1_9PEZI</name>
<comment type="similarity">
    <text evidence="2">Belongs to the plant acyltransferase family.</text>
</comment>
<proteinExistence type="inferred from homology"/>
<evidence type="ECO:0000313" key="5">
    <source>
        <dbReference type="EMBL" id="KAK8053093.1"/>
    </source>
</evidence>
<dbReference type="PANTHER" id="PTHR31896:SF69">
    <property type="entry name" value="FAMILY REGULATORY PROTEIN, PUTATIVE (AFU_ORTHOLOGUE AFUA_3G14730)-RELATED"/>
    <property type="match status" value="1"/>
</dbReference>
<sequence>MQSLNPLRGGPTQPPTIESDEIFKLHFMDNQMSPREIVLSQALLFSSVLDATKLHDGLVKLVSSGDWRKLGGRLRKQRDGLLELHVPTEFTAERPAVLFRAETLDMPIGQHPLAARLPRAATVAAEGGGPSLHPGSTEFKELSLVPGWCTKQDDYLACDDPVLGLRVILFADATIVSLTIPHVVVGALGFQSIFLAWSATLRDDGAAIPPLLGAQHDFFDSIDEEDEGEETTEPYILLPKEMTGLGMAKFASRLIWNVFWRPTIGSRSICLPRDFVSRLREKCIQEAEAANKDGKPVFLSDGDVLTAWTTSFVVRARGGTRPALAVNAVDLVSRVKSLREAADGVYVENLAGGAFTDIGVDLAMNRPLGEVAHAIRASIQEQVTEEQILAQLRRYKAKGLGQRDSLFGNPEAQLLIYSNWTKFDLFNACDFGPAVVESSLETETSIANATAMTPSGKPVYMHCSSVEENRFQRDCFVITGKDLRGNYWMTAFLYPEDFAPFEEYIEQTWKEIR</sequence>
<comment type="caution">
    <text evidence="5">The sequence shown here is derived from an EMBL/GenBank/DDBJ whole genome shotgun (WGS) entry which is preliminary data.</text>
</comment>
<accession>A0ABR1U2Q1</accession>
<keyword evidence="6" id="KW-1185">Reference proteome</keyword>
<dbReference type="EMBL" id="JAQQWM010000008">
    <property type="protein sequence ID" value="KAK8053093.1"/>
    <property type="molecule type" value="Genomic_DNA"/>
</dbReference>
<dbReference type="PANTHER" id="PTHR31896">
    <property type="entry name" value="FAMILY REGULATORY PROTEIN, PUTATIVE (AFU_ORTHOLOGUE AFUA_3G14730)-RELATED"/>
    <property type="match status" value="1"/>
</dbReference>